<evidence type="ECO:0000256" key="1">
    <source>
        <dbReference type="ARBA" id="ARBA00010617"/>
    </source>
</evidence>
<dbReference type="InterPro" id="IPR001128">
    <property type="entry name" value="Cyt_P450"/>
</dbReference>
<dbReference type="PRINTS" id="PR00385">
    <property type="entry name" value="P450"/>
</dbReference>
<dbReference type="SUPFAM" id="SSF48264">
    <property type="entry name" value="Cytochrome P450"/>
    <property type="match status" value="1"/>
</dbReference>
<keyword evidence="2 3" id="KW-0408">Iron</keyword>
<keyword evidence="5" id="KW-1133">Transmembrane helix</keyword>
<comment type="cofactor">
    <cofactor evidence="3">
        <name>heme</name>
        <dbReference type="ChEBI" id="CHEBI:30413"/>
    </cofactor>
</comment>
<keyword evidence="3" id="KW-0479">Metal-binding</keyword>
<evidence type="ECO:0000256" key="2">
    <source>
        <dbReference type="ARBA" id="ARBA00023004"/>
    </source>
</evidence>
<accession>A0A7T7JPY5</accession>
<evidence type="ECO:0000256" key="5">
    <source>
        <dbReference type="SAM" id="Phobius"/>
    </source>
</evidence>
<dbReference type="Pfam" id="PF00067">
    <property type="entry name" value="p450"/>
    <property type="match status" value="2"/>
</dbReference>
<dbReference type="GO" id="GO:0020037">
    <property type="term" value="F:heme binding"/>
    <property type="evidence" value="ECO:0007669"/>
    <property type="project" value="InterPro"/>
</dbReference>
<dbReference type="GO" id="GO:0005506">
    <property type="term" value="F:iron ion binding"/>
    <property type="evidence" value="ECO:0007669"/>
    <property type="project" value="InterPro"/>
</dbReference>
<dbReference type="InterPro" id="IPR039983">
    <property type="entry name" value="CYP46A1"/>
</dbReference>
<dbReference type="EMBL" id="MN685670">
    <property type="protein sequence ID" value="QQL94750.1"/>
    <property type="molecule type" value="mRNA"/>
</dbReference>
<reference evidence="6" key="1">
    <citation type="submission" date="2019-11" db="EMBL/GenBank/DDBJ databases">
        <authorList>
            <person name="Li J."/>
            <person name="Zhang X."/>
        </authorList>
    </citation>
    <scope>NUCLEOTIDE SEQUENCE</scope>
</reference>
<protein>
    <submittedName>
        <fullName evidence="6">Cytochrome P450 family 46 subfamily a member 1</fullName>
    </submittedName>
</protein>
<proteinExistence type="evidence at transcript level"/>
<sequence length="590" mass="66594">MAVFPVIWSWSAHALLFLLFLAVTAFLGYCLYVKYIHMKYDHIPGPPRDSFLLGHSPTFLRATTSGELLHDIFLHWVETHGSVCRVNFLHYVFICVTCPEATKEILMSPGYPKDRFYSQIFSLFGQRFLGNGLVTARDHEQWYKQRRIMDPAFSSLYLRGLMGTFNERAEKLMTKLSDIADNKTEAKMLHLVNYVTLDVIAKLKPKNRPFIKEVREACHLLRTTGALWIQERKTAMQNGDDVPKDILTQIIRTAGKGYGPWSADSIRLEKKKVVVLKETLRIYPTAPGTTRDVPKDIVIDGIHIPGGVTSVFSSYVTGRMDKFFKDPLKFDPDRFHPDAPKPYYCYYPFALGPRSCLGQNFAQMEAKVVMAKLLQRFDFTLSPGQSLDIEDTGTLRPKSGVLAVWKSSSPPSAAAPPHTRAALLSTPKRVHESAADSSTNYIRQLETKVRILEDDNNKLLSQQCNPGDLRALRKGMTLYHSESQLSSLPQRQDAMHMGTGRLPTSESSPATGYLSCVQKPEAVVHAMKVLEVHENLDKQVPEDYEDDLSEKEKAIVREMCNVVWRKLGDAAGSKLSIRQHLSGNQFKGPL</sequence>
<dbReference type="AlphaFoldDB" id="A0A7T7JPY5"/>
<dbReference type="InterPro" id="IPR036396">
    <property type="entry name" value="Cyt_P450_sf"/>
</dbReference>
<feature type="binding site" description="axial binding residue" evidence="3">
    <location>
        <position position="356"/>
    </location>
    <ligand>
        <name>heme</name>
        <dbReference type="ChEBI" id="CHEBI:30413"/>
    </ligand>
    <ligandPart>
        <name>Fe</name>
        <dbReference type="ChEBI" id="CHEBI:18248"/>
    </ligandPart>
</feature>
<gene>
    <name evidence="6" type="primary">CYP46A1</name>
</gene>
<dbReference type="GO" id="GO:0006707">
    <property type="term" value="P:cholesterol catabolic process"/>
    <property type="evidence" value="ECO:0007669"/>
    <property type="project" value="InterPro"/>
</dbReference>
<dbReference type="PANTHER" id="PTHR24293:SF0">
    <property type="entry name" value="CYP46A1 PROTEIN-RELATED"/>
    <property type="match status" value="1"/>
</dbReference>
<dbReference type="Gene3D" id="1.10.630.10">
    <property type="entry name" value="Cytochrome P450"/>
    <property type="match status" value="2"/>
</dbReference>
<organism evidence="6">
    <name type="scientific">Lateolabrax maculatus</name>
    <name type="common">Spotted sea bass</name>
    <dbReference type="NCBI Taxonomy" id="315492"/>
    <lineage>
        <taxon>Eukaryota</taxon>
        <taxon>Metazoa</taxon>
        <taxon>Chordata</taxon>
        <taxon>Craniata</taxon>
        <taxon>Vertebrata</taxon>
        <taxon>Euteleostomi</taxon>
        <taxon>Actinopterygii</taxon>
        <taxon>Neopterygii</taxon>
        <taxon>Teleostei</taxon>
        <taxon>Neoteleostei</taxon>
        <taxon>Acanthomorphata</taxon>
        <taxon>Eupercaria</taxon>
        <taxon>Acropomatiformes</taxon>
        <taxon>Lateolabracidae</taxon>
        <taxon>Lateolabrax</taxon>
    </lineage>
</organism>
<evidence type="ECO:0000256" key="3">
    <source>
        <dbReference type="PIRSR" id="PIRSR602401-1"/>
    </source>
</evidence>
<name>A0A7T7JPY5_LATMC</name>
<keyword evidence="5" id="KW-0812">Transmembrane</keyword>
<feature type="transmembrane region" description="Helical" evidence="5">
    <location>
        <begin position="12"/>
        <end position="32"/>
    </location>
</feature>
<dbReference type="PRINTS" id="PR00463">
    <property type="entry name" value="EP450I"/>
</dbReference>
<feature type="region of interest" description="Disordered" evidence="4">
    <location>
        <begin position="485"/>
        <end position="507"/>
    </location>
</feature>
<dbReference type="GO" id="GO:0033781">
    <property type="term" value="F:cholesterol 24-hydroxylase activity"/>
    <property type="evidence" value="ECO:0007669"/>
    <property type="project" value="InterPro"/>
</dbReference>
<evidence type="ECO:0000256" key="4">
    <source>
        <dbReference type="SAM" id="MobiDB-lite"/>
    </source>
</evidence>
<evidence type="ECO:0000313" key="6">
    <source>
        <dbReference type="EMBL" id="QQL94750.1"/>
    </source>
</evidence>
<dbReference type="PANTHER" id="PTHR24293">
    <property type="entry name" value="CYTOCHROME P450 FAMILY 46 SUBFAMILY A"/>
    <property type="match status" value="1"/>
</dbReference>
<comment type="similarity">
    <text evidence="1">Belongs to the cytochrome P450 family.</text>
</comment>
<keyword evidence="5" id="KW-0472">Membrane</keyword>
<keyword evidence="3" id="KW-0349">Heme</keyword>
<dbReference type="InterPro" id="IPR002401">
    <property type="entry name" value="Cyt_P450_E_grp-I"/>
</dbReference>